<accession>A0ABP4QWW5</accession>
<feature type="chain" id="PRO_5046964803" evidence="1">
    <location>
        <begin position="22"/>
        <end position="423"/>
    </location>
</feature>
<protein>
    <submittedName>
        <fullName evidence="2">Uncharacterized protein</fullName>
    </submittedName>
</protein>
<name>A0ABP4QWW5_9ACTN</name>
<dbReference type="EMBL" id="BAAANE010000002">
    <property type="protein sequence ID" value="GAA1622273.1"/>
    <property type="molecule type" value="Genomic_DNA"/>
</dbReference>
<organism evidence="2 3">
    <name type="scientific">Kribbella alba</name>
    <dbReference type="NCBI Taxonomy" id="190197"/>
    <lineage>
        <taxon>Bacteria</taxon>
        <taxon>Bacillati</taxon>
        <taxon>Actinomycetota</taxon>
        <taxon>Actinomycetes</taxon>
        <taxon>Propionibacteriales</taxon>
        <taxon>Kribbellaceae</taxon>
        <taxon>Kribbella</taxon>
    </lineage>
</organism>
<sequence length="423" mass="44235">MFTKSLTAMALFGSLAATAVAAHATPASAEAAGVKLAWSGGKVQVTWTEDTAAANTISLVRPGTADKQLGTTTAAGANQLLVDPAVLEPTHDPAATAKIRVTGGGADALSAAFDRYVRGESAIAADLAAGQVVNWSAFDYSADTTPNDPLDLDQLRYLPQLVQDQCKVVQLPVRTASNGTIGNQGQPLNLKVYTASNWGESHLGVKPVRTSTLTMSAPSSTAFGSTISFTGGISLRQIKESGSTCVNADDPAKARIQIVLQARNSATSPWYAVGVANTDAQGKYSFSVPNPGAREYRTALNGSLNGDVQYQSITASKVVRATTRAMSAKFVAPVITLGQKPNAYLWVNPALSQTAALQYQTANGDWQGITSTTLSGGKGYSGEFNFNRRGVYSFRWWVSGSTTGTGPPVDASYTNTFTLTTVS</sequence>
<keyword evidence="1" id="KW-0732">Signal</keyword>
<comment type="caution">
    <text evidence="2">The sequence shown here is derived from an EMBL/GenBank/DDBJ whole genome shotgun (WGS) entry which is preliminary data.</text>
</comment>
<gene>
    <name evidence="2" type="ORF">GCM10009744_06890</name>
</gene>
<dbReference type="Proteomes" id="UP001501319">
    <property type="component" value="Unassembled WGS sequence"/>
</dbReference>
<evidence type="ECO:0000256" key="1">
    <source>
        <dbReference type="SAM" id="SignalP"/>
    </source>
</evidence>
<feature type="signal peptide" evidence="1">
    <location>
        <begin position="1"/>
        <end position="21"/>
    </location>
</feature>
<keyword evidence="3" id="KW-1185">Reference proteome</keyword>
<evidence type="ECO:0000313" key="2">
    <source>
        <dbReference type="EMBL" id="GAA1622273.1"/>
    </source>
</evidence>
<reference evidence="3" key="1">
    <citation type="journal article" date="2019" name="Int. J. Syst. Evol. Microbiol.">
        <title>The Global Catalogue of Microorganisms (GCM) 10K type strain sequencing project: providing services to taxonomists for standard genome sequencing and annotation.</title>
        <authorList>
            <consortium name="The Broad Institute Genomics Platform"/>
            <consortium name="The Broad Institute Genome Sequencing Center for Infectious Disease"/>
            <person name="Wu L."/>
            <person name="Ma J."/>
        </authorList>
    </citation>
    <scope>NUCLEOTIDE SEQUENCE [LARGE SCALE GENOMIC DNA]</scope>
    <source>
        <strain evidence="3">JCM 14306</strain>
    </source>
</reference>
<proteinExistence type="predicted"/>
<dbReference type="RefSeq" id="WP_344108555.1">
    <property type="nucleotide sequence ID" value="NZ_BAAANE010000002.1"/>
</dbReference>
<evidence type="ECO:0000313" key="3">
    <source>
        <dbReference type="Proteomes" id="UP001501319"/>
    </source>
</evidence>